<evidence type="ECO:0000256" key="1">
    <source>
        <dbReference type="ARBA" id="ARBA00010122"/>
    </source>
</evidence>
<evidence type="ECO:0000313" key="8">
    <source>
        <dbReference type="EMBL" id="CAE8686591.1"/>
    </source>
</evidence>
<dbReference type="GO" id="GO:0005524">
    <property type="term" value="F:ATP binding"/>
    <property type="evidence" value="ECO:0007669"/>
    <property type="project" value="UniProtKB-KW"/>
</dbReference>
<keyword evidence="4" id="KW-0808">Transferase</keyword>
<reference evidence="7" key="1">
    <citation type="submission" date="2021-02" db="EMBL/GenBank/DDBJ databases">
        <authorList>
            <person name="Dougan E. K."/>
            <person name="Rhodes N."/>
            <person name="Thang M."/>
            <person name="Chan C."/>
        </authorList>
    </citation>
    <scope>NUCLEOTIDE SEQUENCE</scope>
</reference>
<comment type="caution">
    <text evidence="7">The sequence shown here is derived from an EMBL/GenBank/DDBJ whole genome shotgun (WGS) entry which is preliminary data.</text>
</comment>
<evidence type="ECO:0000256" key="4">
    <source>
        <dbReference type="ARBA" id="ARBA00022777"/>
    </source>
</evidence>
<evidence type="ECO:0000313" key="9">
    <source>
        <dbReference type="Proteomes" id="UP000654075"/>
    </source>
</evidence>
<accession>A0A813GX56</accession>
<evidence type="ECO:0000256" key="3">
    <source>
        <dbReference type="ARBA" id="ARBA00022741"/>
    </source>
</evidence>
<feature type="non-terminal residue" evidence="7">
    <location>
        <position position="121"/>
    </location>
</feature>
<evidence type="ECO:0000256" key="5">
    <source>
        <dbReference type="ARBA" id="ARBA00022840"/>
    </source>
</evidence>
<dbReference type="PANTHER" id="PTHR21499">
    <property type="entry name" value="ASPARTATE KINASE"/>
    <property type="match status" value="1"/>
</dbReference>
<organism evidence="7 9">
    <name type="scientific">Polarella glacialis</name>
    <name type="common">Dinoflagellate</name>
    <dbReference type="NCBI Taxonomy" id="89957"/>
    <lineage>
        <taxon>Eukaryota</taxon>
        <taxon>Sar</taxon>
        <taxon>Alveolata</taxon>
        <taxon>Dinophyceae</taxon>
        <taxon>Suessiales</taxon>
        <taxon>Suessiaceae</taxon>
        <taxon>Polarella</taxon>
    </lineage>
</organism>
<dbReference type="GO" id="GO:0009090">
    <property type="term" value="P:homoserine biosynthetic process"/>
    <property type="evidence" value="ECO:0007669"/>
    <property type="project" value="TreeGrafter"/>
</dbReference>
<dbReference type="EMBL" id="CAJNNV010029728">
    <property type="protein sequence ID" value="CAE8629859.1"/>
    <property type="molecule type" value="Genomic_DNA"/>
</dbReference>
<keyword evidence="3" id="KW-0547">Nucleotide-binding</keyword>
<dbReference type="CDD" id="cd04892">
    <property type="entry name" value="ACT_AK-like_2"/>
    <property type="match status" value="1"/>
</dbReference>
<evidence type="ECO:0000259" key="6">
    <source>
        <dbReference type="Pfam" id="PF22468"/>
    </source>
</evidence>
<dbReference type="Proteomes" id="UP000626109">
    <property type="component" value="Unassembled WGS sequence"/>
</dbReference>
<dbReference type="GO" id="GO:0004072">
    <property type="term" value="F:aspartate kinase activity"/>
    <property type="evidence" value="ECO:0007669"/>
    <property type="project" value="UniProtKB-EC"/>
</dbReference>
<dbReference type="Pfam" id="PF22468">
    <property type="entry name" value="ACT_9"/>
    <property type="match status" value="1"/>
</dbReference>
<protein>
    <recommendedName>
        <fullName evidence="2">aspartate kinase</fullName>
        <ecNumber evidence="2">2.7.2.4</ecNumber>
    </recommendedName>
</protein>
<dbReference type="EC" id="2.7.2.4" evidence="2"/>
<dbReference type="SUPFAM" id="SSF55021">
    <property type="entry name" value="ACT-like"/>
    <property type="match status" value="2"/>
</dbReference>
<dbReference type="OrthoDB" id="436385at2759"/>
<evidence type="ECO:0000256" key="2">
    <source>
        <dbReference type="ARBA" id="ARBA00013059"/>
    </source>
</evidence>
<sequence length="121" mass="13210">AHVFSVFNKFEASIDVIATSEVTISLTLDQGYKSIDLAGIKSALDSAARVDIMQDMAMLTLITAKKDSVDVMKDTFIAFSEIGLPVEMVSHGASNVNVTFVIPGNRLLEASRTLHEVFFER</sequence>
<dbReference type="GO" id="GO:0005829">
    <property type="term" value="C:cytosol"/>
    <property type="evidence" value="ECO:0007669"/>
    <property type="project" value="TreeGrafter"/>
</dbReference>
<dbReference type="GO" id="GO:0009089">
    <property type="term" value="P:lysine biosynthetic process via diaminopimelate"/>
    <property type="evidence" value="ECO:0007669"/>
    <property type="project" value="TreeGrafter"/>
</dbReference>
<dbReference type="AlphaFoldDB" id="A0A813GX56"/>
<dbReference type="Gene3D" id="3.30.70.260">
    <property type="match status" value="2"/>
</dbReference>
<feature type="domain" description="Aspartokinase ACT" evidence="6">
    <location>
        <begin position="67"/>
        <end position="118"/>
    </location>
</feature>
<gene>
    <name evidence="7" type="ORF">PGLA1383_LOCUS46260</name>
    <name evidence="8" type="ORF">PGLA2088_LOCUS25050</name>
</gene>
<dbReference type="InterPro" id="IPR045865">
    <property type="entry name" value="ACT-like_dom_sf"/>
</dbReference>
<dbReference type="InterPro" id="IPR054352">
    <property type="entry name" value="ACT_Aspartokinase"/>
</dbReference>
<keyword evidence="5" id="KW-0067">ATP-binding</keyword>
<comment type="similarity">
    <text evidence="1">Belongs to the aspartokinase family.</text>
</comment>
<keyword evidence="4" id="KW-0418">Kinase</keyword>
<proteinExistence type="inferred from homology"/>
<keyword evidence="9" id="KW-1185">Reference proteome</keyword>
<dbReference type="PANTHER" id="PTHR21499:SF59">
    <property type="entry name" value="ASPARTOKINASE"/>
    <property type="match status" value="1"/>
</dbReference>
<name>A0A813GX56_POLGL</name>
<evidence type="ECO:0000313" key="7">
    <source>
        <dbReference type="EMBL" id="CAE8629859.1"/>
    </source>
</evidence>
<dbReference type="Proteomes" id="UP000654075">
    <property type="component" value="Unassembled WGS sequence"/>
</dbReference>
<dbReference type="EMBL" id="CAJNNW010026615">
    <property type="protein sequence ID" value="CAE8686591.1"/>
    <property type="molecule type" value="Genomic_DNA"/>
</dbReference>